<accession>A0A3M6UWV5</accession>
<evidence type="ECO:0000313" key="2">
    <source>
        <dbReference type="EMBL" id="RMX58186.1"/>
    </source>
</evidence>
<reference evidence="2 3" key="1">
    <citation type="journal article" date="2018" name="Sci. Rep.">
        <title>Comparative analysis of the Pocillopora damicornis genome highlights role of immune system in coral evolution.</title>
        <authorList>
            <person name="Cunning R."/>
            <person name="Bay R.A."/>
            <person name="Gillette P."/>
            <person name="Baker A.C."/>
            <person name="Traylor-Knowles N."/>
        </authorList>
    </citation>
    <scope>NUCLEOTIDE SEQUENCE [LARGE SCALE GENOMIC DNA]</scope>
    <source>
        <strain evidence="2">RSMAS</strain>
        <tissue evidence="2">Whole animal</tissue>
    </source>
</reference>
<name>A0A3M6UWV5_POCDA</name>
<evidence type="ECO:0000256" key="1">
    <source>
        <dbReference type="SAM" id="MobiDB-lite"/>
    </source>
</evidence>
<dbReference type="Proteomes" id="UP000275408">
    <property type="component" value="Unassembled WGS sequence"/>
</dbReference>
<dbReference type="AlphaFoldDB" id="A0A3M6UWV5"/>
<evidence type="ECO:0008006" key="4">
    <source>
        <dbReference type="Google" id="ProtNLM"/>
    </source>
</evidence>
<feature type="compositionally biased region" description="Basic and acidic residues" evidence="1">
    <location>
        <begin position="87"/>
        <end position="97"/>
    </location>
</feature>
<proteinExistence type="predicted"/>
<feature type="region of interest" description="Disordered" evidence="1">
    <location>
        <begin position="68"/>
        <end position="97"/>
    </location>
</feature>
<comment type="caution">
    <text evidence="2">The sequence shown here is derived from an EMBL/GenBank/DDBJ whole genome shotgun (WGS) entry which is preliminary data.</text>
</comment>
<organism evidence="2 3">
    <name type="scientific">Pocillopora damicornis</name>
    <name type="common">Cauliflower coral</name>
    <name type="synonym">Millepora damicornis</name>
    <dbReference type="NCBI Taxonomy" id="46731"/>
    <lineage>
        <taxon>Eukaryota</taxon>
        <taxon>Metazoa</taxon>
        <taxon>Cnidaria</taxon>
        <taxon>Anthozoa</taxon>
        <taxon>Hexacorallia</taxon>
        <taxon>Scleractinia</taxon>
        <taxon>Astrocoeniina</taxon>
        <taxon>Pocilloporidae</taxon>
        <taxon>Pocillopora</taxon>
    </lineage>
</organism>
<dbReference type="EMBL" id="RCHS01000537">
    <property type="protein sequence ID" value="RMX58186.1"/>
    <property type="molecule type" value="Genomic_DNA"/>
</dbReference>
<keyword evidence="3" id="KW-1185">Reference proteome</keyword>
<protein>
    <recommendedName>
        <fullName evidence="4">CCHC-type domain-containing protein</fullName>
    </recommendedName>
</protein>
<gene>
    <name evidence="2" type="ORF">pdam_00000107</name>
</gene>
<evidence type="ECO:0000313" key="3">
    <source>
        <dbReference type="Proteomes" id="UP000275408"/>
    </source>
</evidence>
<sequence length="147" mass="16167">MSLAISAETERGAAKVYTVESGADTSTKKEQHKDQHILATLKAVQENLASVRLEVEKLRETAISHKVDSIRPSRPGNGVTMGARSPDCQERRRKREGDRCPHCYLCGGSNHIARYCQTKYRSHLGNAPWLPCGTGSSLARGREVPPV</sequence>